<evidence type="ECO:0000256" key="5">
    <source>
        <dbReference type="ARBA" id="ARBA00063837"/>
    </source>
</evidence>
<dbReference type="Gene3D" id="3.40.50.300">
    <property type="entry name" value="P-loop containing nucleotide triphosphate hydrolases"/>
    <property type="match status" value="1"/>
</dbReference>
<evidence type="ECO:0000259" key="6">
    <source>
        <dbReference type="PROSITE" id="PS50893"/>
    </source>
</evidence>
<keyword evidence="9" id="KW-1185">Reference proteome</keyword>
<dbReference type="InterPro" id="IPR003439">
    <property type="entry name" value="ABC_transporter-like_ATP-bd"/>
</dbReference>
<dbReference type="Pfam" id="PF00005">
    <property type="entry name" value="ABC_tran"/>
    <property type="match status" value="1"/>
</dbReference>
<keyword evidence="3 7" id="KW-0067">ATP-binding</keyword>
<dbReference type="PANTHER" id="PTHR24220:SF685">
    <property type="entry name" value="ABC TRANSPORTER RELATED"/>
    <property type="match status" value="1"/>
</dbReference>
<gene>
    <name evidence="7" type="ORF">R6G74_00870</name>
    <name evidence="8" type="ORF">R6P33_01395</name>
</gene>
<evidence type="ECO:0000313" key="7">
    <source>
        <dbReference type="EMBL" id="MDY5139873.1"/>
    </source>
</evidence>
<comment type="caution">
    <text evidence="7">The sequence shown here is derived from an EMBL/GenBank/DDBJ whole genome shotgun (WGS) entry which is preliminary data.</text>
</comment>
<evidence type="ECO:0000256" key="2">
    <source>
        <dbReference type="ARBA" id="ARBA00022741"/>
    </source>
</evidence>
<dbReference type="GeneID" id="92813854"/>
<dbReference type="SMART" id="SM00382">
    <property type="entry name" value="AAA"/>
    <property type="match status" value="1"/>
</dbReference>
<comment type="subunit">
    <text evidence="5">Homodimer. Forms a membrane-associated complex with FtsX.</text>
</comment>
<dbReference type="Proteomes" id="UP001284901">
    <property type="component" value="Unassembled WGS sequence"/>
</dbReference>
<dbReference type="FunFam" id="3.40.50.300:FF:000056">
    <property type="entry name" value="Cell division ATP-binding protein FtsE"/>
    <property type="match status" value="1"/>
</dbReference>
<dbReference type="InterPro" id="IPR003593">
    <property type="entry name" value="AAA+_ATPase"/>
</dbReference>
<keyword evidence="2" id="KW-0547">Nucleotide-binding</keyword>
<organism evidence="7 10">
    <name type="scientific">Actinotignum timonense</name>
    <dbReference type="NCBI Taxonomy" id="1870995"/>
    <lineage>
        <taxon>Bacteria</taxon>
        <taxon>Bacillati</taxon>
        <taxon>Actinomycetota</taxon>
        <taxon>Actinomycetes</taxon>
        <taxon>Actinomycetales</taxon>
        <taxon>Actinomycetaceae</taxon>
        <taxon>Actinotignum</taxon>
    </lineage>
</organism>
<dbReference type="AlphaFoldDB" id="A0AAW9HB51"/>
<feature type="domain" description="ABC transporter" evidence="6">
    <location>
        <begin position="2"/>
        <end position="242"/>
    </location>
</feature>
<protein>
    <submittedName>
        <fullName evidence="7">ATP-binding cassette domain-containing protein</fullName>
    </submittedName>
</protein>
<dbReference type="Proteomes" id="UP001288320">
    <property type="component" value="Unassembled WGS sequence"/>
</dbReference>
<evidence type="ECO:0000256" key="3">
    <source>
        <dbReference type="ARBA" id="ARBA00022840"/>
    </source>
</evidence>
<evidence type="ECO:0000256" key="1">
    <source>
        <dbReference type="ARBA" id="ARBA00005417"/>
    </source>
</evidence>
<name>A0AAW9HB51_9ACTO</name>
<proteinExistence type="inferred from homology"/>
<dbReference type="RefSeq" id="WP_087071034.1">
    <property type="nucleotide sequence ID" value="NZ_CAUPFC010000001.1"/>
</dbReference>
<dbReference type="GO" id="GO:0005524">
    <property type="term" value="F:ATP binding"/>
    <property type="evidence" value="ECO:0007669"/>
    <property type="project" value="UniProtKB-KW"/>
</dbReference>
<comment type="function">
    <text evidence="4">Part of the ABC transporter FtsEX involved in cellular division. Has ATPase activity.</text>
</comment>
<dbReference type="PANTHER" id="PTHR24220">
    <property type="entry name" value="IMPORT ATP-BINDING PROTEIN"/>
    <property type="match status" value="1"/>
</dbReference>
<evidence type="ECO:0000256" key="4">
    <source>
        <dbReference type="ARBA" id="ARBA00054718"/>
    </source>
</evidence>
<dbReference type="EMBL" id="JAWNFV010000001">
    <property type="protein sequence ID" value="MDY5139873.1"/>
    <property type="molecule type" value="Genomic_DNA"/>
</dbReference>
<comment type="similarity">
    <text evidence="1">Belongs to the ABC transporter superfamily.</text>
</comment>
<dbReference type="EMBL" id="JAWNFY010000003">
    <property type="protein sequence ID" value="MDY5145676.1"/>
    <property type="molecule type" value="Genomic_DNA"/>
</dbReference>
<dbReference type="SUPFAM" id="SSF52540">
    <property type="entry name" value="P-loop containing nucleoside triphosphate hydrolases"/>
    <property type="match status" value="1"/>
</dbReference>
<dbReference type="PROSITE" id="PS50893">
    <property type="entry name" value="ABC_TRANSPORTER_2"/>
    <property type="match status" value="1"/>
</dbReference>
<sequence length="328" mass="34226">MIELAEVEKIYPRRGAESVAALRGISLTIPTGEIHGIVGESGAGKSTLIRCLTALEKPTSGAIRINGEDLNALPASKLRAARRTIGMVFQGGNLLEARTAAENIAYPLQIAGEKSAKIAERVRELLGVVGLADRGDSYPSQLSGGQRQRVAIARALATTPSVLLCDEPTSALDADTTLQILELLREVRDAYGVTVVIITHEMDVVRRICDSVTLLESGRITAGGTIESVLADVSSPLARRLVPAPDIETTNVSGSVIDIAFTARPGETAGSQALSLAARLGCDIGAGVFESIGAIQIARLALVVDDAQVDTVLTAMNEAGITAEVRAA</sequence>
<evidence type="ECO:0000313" key="8">
    <source>
        <dbReference type="EMBL" id="MDY5145676.1"/>
    </source>
</evidence>
<dbReference type="GO" id="GO:0022857">
    <property type="term" value="F:transmembrane transporter activity"/>
    <property type="evidence" value="ECO:0007669"/>
    <property type="project" value="TreeGrafter"/>
</dbReference>
<dbReference type="InterPro" id="IPR015854">
    <property type="entry name" value="ABC_transpr_LolD-like"/>
</dbReference>
<dbReference type="GO" id="GO:0016887">
    <property type="term" value="F:ATP hydrolysis activity"/>
    <property type="evidence" value="ECO:0007669"/>
    <property type="project" value="InterPro"/>
</dbReference>
<dbReference type="InterPro" id="IPR017871">
    <property type="entry name" value="ABC_transporter-like_CS"/>
</dbReference>
<evidence type="ECO:0000313" key="10">
    <source>
        <dbReference type="Proteomes" id="UP001288320"/>
    </source>
</evidence>
<reference evidence="7 9" key="1">
    <citation type="submission" date="2023-10" db="EMBL/GenBank/DDBJ databases">
        <title>Whole Genome based description of the genera Actinobaculum and Actinotignum reveals a complex phylogenetic relationship within the species included in the genus Actinotignum.</title>
        <authorList>
            <person name="Jensen C.S."/>
            <person name="Dargis R."/>
            <person name="Kemp M."/>
            <person name="Christensen J.J."/>
        </authorList>
    </citation>
    <scope>NUCLEOTIDE SEQUENCE</scope>
    <source>
        <strain evidence="8 9">SLA_B089</strain>
        <strain evidence="7">SLA_B245</strain>
    </source>
</reference>
<evidence type="ECO:0000313" key="9">
    <source>
        <dbReference type="Proteomes" id="UP001284901"/>
    </source>
</evidence>
<dbReference type="GO" id="GO:0005886">
    <property type="term" value="C:plasma membrane"/>
    <property type="evidence" value="ECO:0007669"/>
    <property type="project" value="UniProtKB-ARBA"/>
</dbReference>
<dbReference type="PROSITE" id="PS00211">
    <property type="entry name" value="ABC_TRANSPORTER_1"/>
    <property type="match status" value="1"/>
</dbReference>
<accession>A0AAW9HB51</accession>
<dbReference type="InterPro" id="IPR027417">
    <property type="entry name" value="P-loop_NTPase"/>
</dbReference>